<dbReference type="Proteomes" id="UP000287171">
    <property type="component" value="Unassembled WGS sequence"/>
</dbReference>
<proteinExistence type="predicted"/>
<keyword evidence="3" id="KW-1185">Reference proteome</keyword>
<evidence type="ECO:0000256" key="1">
    <source>
        <dbReference type="SAM" id="SignalP"/>
    </source>
</evidence>
<reference evidence="3" key="1">
    <citation type="submission" date="2018-12" db="EMBL/GenBank/DDBJ databases">
        <title>Tengunoibacter tsumagoiensis gen. nov., sp. nov., Dictyobacter kobayashii sp. nov., D. alpinus sp. nov., and D. joshuensis sp. nov. and description of Dictyobacteraceae fam. nov. within the order Ktedonobacterales isolated from Tengu-no-mugimeshi.</title>
        <authorList>
            <person name="Wang C.M."/>
            <person name="Zheng Y."/>
            <person name="Sakai Y."/>
            <person name="Toyoda A."/>
            <person name="Minakuchi Y."/>
            <person name="Abe K."/>
            <person name="Yokota A."/>
            <person name="Yabe S."/>
        </authorList>
    </citation>
    <scope>NUCLEOTIDE SEQUENCE [LARGE SCALE GENOMIC DNA]</scope>
    <source>
        <strain evidence="3">Uno16</strain>
    </source>
</reference>
<feature type="signal peptide" evidence="1">
    <location>
        <begin position="1"/>
        <end position="27"/>
    </location>
</feature>
<accession>A0A402BAW0</accession>
<feature type="chain" id="PRO_5019433093" description="Secreted protein" evidence="1">
    <location>
        <begin position="28"/>
        <end position="170"/>
    </location>
</feature>
<dbReference type="OrthoDB" id="2863790at2"/>
<gene>
    <name evidence="2" type="ORF">KDA_40450</name>
</gene>
<protein>
    <recommendedName>
        <fullName evidence="4">Secreted protein</fullName>
    </recommendedName>
</protein>
<dbReference type="AlphaFoldDB" id="A0A402BAW0"/>
<dbReference type="EMBL" id="BIFT01000001">
    <property type="protein sequence ID" value="GCE28561.1"/>
    <property type="molecule type" value="Genomic_DNA"/>
</dbReference>
<organism evidence="2 3">
    <name type="scientific">Dictyobacter alpinus</name>
    <dbReference type="NCBI Taxonomy" id="2014873"/>
    <lineage>
        <taxon>Bacteria</taxon>
        <taxon>Bacillati</taxon>
        <taxon>Chloroflexota</taxon>
        <taxon>Ktedonobacteria</taxon>
        <taxon>Ktedonobacterales</taxon>
        <taxon>Dictyobacteraceae</taxon>
        <taxon>Dictyobacter</taxon>
    </lineage>
</organism>
<comment type="caution">
    <text evidence="2">The sequence shown here is derived from an EMBL/GenBank/DDBJ whole genome shotgun (WGS) entry which is preliminary data.</text>
</comment>
<evidence type="ECO:0000313" key="3">
    <source>
        <dbReference type="Proteomes" id="UP000287171"/>
    </source>
</evidence>
<evidence type="ECO:0000313" key="2">
    <source>
        <dbReference type="EMBL" id="GCE28561.1"/>
    </source>
</evidence>
<keyword evidence="1" id="KW-0732">Signal</keyword>
<evidence type="ECO:0008006" key="4">
    <source>
        <dbReference type="Google" id="ProtNLM"/>
    </source>
</evidence>
<dbReference type="RefSeq" id="WP_126628764.1">
    <property type="nucleotide sequence ID" value="NZ_BIFT01000001.1"/>
</dbReference>
<sequence>MKKTLISMSVTVLCLLLLLAIPESAFAHTSGITPPTHVKQKQARVYSSYDGQWPELSGCWDSTAYVAEKNTVYRYGRAELIILWANDRCGTNWTDIQVLDGTSLYMQAFVQNSTPPNIASDGQFGSPVVSSRTWSRMIYSPVYPARACVLWDPSTSDEIWQCGTGQPGFK</sequence>
<name>A0A402BAW0_9CHLR</name>